<dbReference type="InterPro" id="IPR001734">
    <property type="entry name" value="Na/solute_symporter"/>
</dbReference>
<feature type="transmembrane region" description="Helical" evidence="24">
    <location>
        <begin position="70"/>
        <end position="103"/>
    </location>
</feature>
<evidence type="ECO:0000256" key="3">
    <source>
        <dbReference type="ARBA" id="ARBA00022448"/>
    </source>
</evidence>
<keyword evidence="9 24" id="KW-1133">Transmembrane helix</keyword>
<feature type="transmembrane region" description="Helical" evidence="24">
    <location>
        <begin position="452"/>
        <end position="476"/>
    </location>
</feature>
<feature type="transmembrane region" description="Helical" evidence="24">
    <location>
        <begin position="28"/>
        <end position="49"/>
    </location>
</feature>
<sequence length="689" mass="75885">MTFDITESRQGTSMPPSPSPSPGGTTTLGTVDIVVLVVYFLLVLAVGLWSMWRTKRSTVDGYFLAGKNMTWWPVGASLFASNIGSGHFIGLAGSGAAAGIGAIAYEWNGILMVLLLGWLFLPIYISSGVMTMPEYLQRRFGGRRTQIFIAVLSLFIYIFTKISVDMYAGALFIQLALQWNIYLAVVMLLSITALYTIAGGLAAVIYTDAAQTAIMLAGALTLMAFSFVEVGGWDALMDGYLKAIPSVRVPNSTCGIPRDDSFHIFRDPVNSDLPWPGVIIGMSVPSMWYWCSDQVIVQRSLSAKTLTHAKGGSLMAAYLKILPFFAIMLPGMISRILYTDDVACADPELCKQICGNPVGCSDTAYARLVMELLPSGLRGLMMAVMIAALMSSLTSIFNSASTIFTMDLWKTFRSRASEWELMIVGRVFVLVLVVVSVLWIPVVQASQGGQLFIYIQSISTYLQPPVSIIFLTGCFWKRTNEKGAFWGLAVGLLVGCIRMVLDFIYPAPLCYEVDDRPGVLKYVHYLYFSMLLSFITLVVVVVVSLATEEPKPEQISRLTWFTRFDPVEPKEQVFSVERSTKSLEVITSQTNEMGVTGREQESSNGKTSHHRKDSLSSVSSVQSHSRMMSALYWLCGMERRKEGDDKSVTPPAPAQAICSLEEKPRLRRIVNVNLLVCLSVTAFIVGYWG</sequence>
<dbReference type="GO" id="GO:0005412">
    <property type="term" value="F:D-glucose:sodium symporter activity"/>
    <property type="evidence" value="ECO:0007669"/>
    <property type="project" value="TreeGrafter"/>
</dbReference>
<dbReference type="PROSITE" id="PS50283">
    <property type="entry name" value="NA_SOLUT_SYMP_3"/>
    <property type="match status" value="1"/>
</dbReference>
<evidence type="ECO:0000256" key="14">
    <source>
        <dbReference type="ARBA" id="ARBA00036654"/>
    </source>
</evidence>
<feature type="transmembrane region" description="Helical" evidence="24">
    <location>
        <begin position="483"/>
        <end position="505"/>
    </location>
</feature>
<keyword evidence="7" id="KW-0053">Apoptosis</keyword>
<comment type="function">
    <text evidence="21">Involved in the sodium-dependent cotransport of myo-inositol (MI) with a Na(+):MI stoichiometry of 2:1. Exclusively responsible for apical MI transport and absorption in intestine. Can also transport D-chiro-inositol (DCI) but not L-fucose. Exhibits stereospecific cotransport of both D-glucose and D-xylose. May induce apoptosis through the TNF-alpha, PDCD1 pathway. May play a role in the regulation of MI concentration in serum, involving reabsorption in at least the proximal tubule of the kidney.</text>
</comment>
<feature type="transmembrane region" description="Helical" evidence="24">
    <location>
        <begin position="312"/>
        <end position="333"/>
    </location>
</feature>
<evidence type="ECO:0000256" key="4">
    <source>
        <dbReference type="ARBA" id="ARBA00022475"/>
    </source>
</evidence>
<evidence type="ECO:0000256" key="24">
    <source>
        <dbReference type="SAM" id="Phobius"/>
    </source>
</evidence>
<keyword evidence="10" id="KW-0915">Sodium</keyword>
<feature type="region of interest" description="Disordered" evidence="23">
    <location>
        <begin position="590"/>
        <end position="622"/>
    </location>
</feature>
<keyword evidence="6 24" id="KW-0812">Transmembrane</keyword>
<organism evidence="25 26">
    <name type="scientific">Perca flavescens</name>
    <name type="common">American yellow perch</name>
    <name type="synonym">Morone flavescens</name>
    <dbReference type="NCBI Taxonomy" id="8167"/>
    <lineage>
        <taxon>Eukaryota</taxon>
        <taxon>Metazoa</taxon>
        <taxon>Chordata</taxon>
        <taxon>Craniata</taxon>
        <taxon>Vertebrata</taxon>
        <taxon>Euteleostomi</taxon>
        <taxon>Actinopterygii</taxon>
        <taxon>Neopterygii</taxon>
        <taxon>Teleostei</taxon>
        <taxon>Neoteleostei</taxon>
        <taxon>Acanthomorphata</taxon>
        <taxon>Eupercaria</taxon>
        <taxon>Perciformes</taxon>
        <taxon>Percoidei</taxon>
        <taxon>Percidae</taxon>
        <taxon>Percinae</taxon>
        <taxon>Perca</taxon>
    </lineage>
</organism>
<dbReference type="Gene3D" id="1.20.1730.10">
    <property type="entry name" value="Sodium/glucose cotransporter"/>
    <property type="match status" value="1"/>
</dbReference>
<comment type="catalytic activity">
    <reaction evidence="14">
        <text>myo-inositol(out) + 2 Na(+)(out) = myo-inositol(in) + 2 Na(+)(in)</text>
        <dbReference type="Rhea" id="RHEA:72987"/>
        <dbReference type="ChEBI" id="CHEBI:17268"/>
        <dbReference type="ChEBI" id="CHEBI:29101"/>
    </reaction>
</comment>
<feature type="transmembrane region" description="Helical" evidence="24">
    <location>
        <begin position="213"/>
        <end position="233"/>
    </location>
</feature>
<comment type="catalytic activity">
    <reaction evidence="15">
        <text>D-glucose(out) + 2 Na(+)(out) = D-glucose(in) + 2 Na(+)(in)</text>
        <dbReference type="Rhea" id="RHEA:70495"/>
        <dbReference type="ChEBI" id="CHEBI:4167"/>
        <dbReference type="ChEBI" id="CHEBI:29101"/>
    </reaction>
</comment>
<feature type="region of interest" description="Disordered" evidence="23">
    <location>
        <begin position="1"/>
        <end position="23"/>
    </location>
</feature>
<evidence type="ECO:0000256" key="13">
    <source>
        <dbReference type="ARBA" id="ARBA00023201"/>
    </source>
</evidence>
<reference evidence="25 26" key="1">
    <citation type="submission" date="2019-01" db="EMBL/GenBank/DDBJ databases">
        <title>A chromosome-scale genome assembly of the yellow perch, Perca flavescens.</title>
        <authorList>
            <person name="Feron R."/>
            <person name="Morvezen R."/>
            <person name="Bestin A."/>
            <person name="Haffray P."/>
            <person name="Klopp C."/>
            <person name="Zahm M."/>
            <person name="Cabau C."/>
            <person name="Roques C."/>
            <person name="Donnadieu C."/>
            <person name="Bouchez O."/>
            <person name="Christie M."/>
            <person name="Larson W."/>
            <person name="Guiguen Y."/>
        </authorList>
    </citation>
    <scope>NUCLEOTIDE SEQUENCE [LARGE SCALE GENOMIC DNA]</scope>
    <source>
        <strain evidence="25">YP-PL-M2</strain>
        <tissue evidence="25">Blood</tissue>
    </source>
</reference>
<evidence type="ECO:0000256" key="16">
    <source>
        <dbReference type="ARBA" id="ARBA00036849"/>
    </source>
</evidence>
<feature type="transmembrane region" description="Helical" evidence="24">
    <location>
        <begin position="109"/>
        <end position="126"/>
    </location>
</feature>
<comment type="subcellular location">
    <subcellularLocation>
        <location evidence="1">Apical cell membrane</location>
        <topology evidence="1">Multi-pass membrane protein</topology>
    </subcellularLocation>
</comment>
<dbReference type="FunFam" id="1.20.1730.10:FF:000012">
    <property type="entry name" value="sodium/myo-inositol cotransporter 2 isoform X1"/>
    <property type="match status" value="1"/>
</dbReference>
<evidence type="ECO:0000256" key="6">
    <source>
        <dbReference type="ARBA" id="ARBA00022692"/>
    </source>
</evidence>
<comment type="caution">
    <text evidence="25">The sequence shown here is derived from an EMBL/GenBank/DDBJ whole genome shotgun (WGS) entry which is preliminary data.</text>
</comment>
<dbReference type="PANTHER" id="PTHR11819">
    <property type="entry name" value="SOLUTE CARRIER FAMILY 5"/>
    <property type="match status" value="1"/>
</dbReference>
<accession>A0A484CGD1</accession>
<dbReference type="EMBL" id="SCKG01000015">
    <property type="protein sequence ID" value="TDH02871.1"/>
    <property type="molecule type" value="Genomic_DNA"/>
</dbReference>
<dbReference type="InterPro" id="IPR038377">
    <property type="entry name" value="Na/Glc_symporter_sf"/>
</dbReference>
<evidence type="ECO:0000256" key="8">
    <source>
        <dbReference type="ARBA" id="ARBA00022847"/>
    </source>
</evidence>
<keyword evidence="3" id="KW-0813">Transport</keyword>
<comment type="similarity">
    <text evidence="2 22">Belongs to the sodium:solute symporter (SSF) (TC 2.A.21) family.</text>
</comment>
<evidence type="ECO:0000256" key="11">
    <source>
        <dbReference type="ARBA" id="ARBA00023065"/>
    </source>
</evidence>
<feature type="transmembrane region" description="Helical" evidence="24">
    <location>
        <begin position="421"/>
        <end position="440"/>
    </location>
</feature>
<keyword evidence="4" id="KW-1003">Cell membrane</keyword>
<evidence type="ECO:0000256" key="18">
    <source>
        <dbReference type="ARBA" id="ARBA00039861"/>
    </source>
</evidence>
<evidence type="ECO:0000256" key="22">
    <source>
        <dbReference type="RuleBase" id="RU362091"/>
    </source>
</evidence>
<keyword evidence="13" id="KW-0739">Sodium transport</keyword>
<evidence type="ECO:0000256" key="5">
    <source>
        <dbReference type="ARBA" id="ARBA00022597"/>
    </source>
</evidence>
<feature type="transmembrane region" description="Helical" evidence="24">
    <location>
        <begin position="179"/>
        <end position="206"/>
    </location>
</feature>
<evidence type="ECO:0000256" key="23">
    <source>
        <dbReference type="SAM" id="MobiDB-lite"/>
    </source>
</evidence>
<evidence type="ECO:0000256" key="21">
    <source>
        <dbReference type="ARBA" id="ARBA00045715"/>
    </source>
</evidence>
<dbReference type="PANTHER" id="PTHR11819:SF171">
    <property type="entry name" value="SODIUM_MYO-INOSITOL COTRANSPORTER 2"/>
    <property type="match status" value="1"/>
</dbReference>
<dbReference type="Proteomes" id="UP000295070">
    <property type="component" value="Chromosome 15"/>
</dbReference>
<evidence type="ECO:0000256" key="1">
    <source>
        <dbReference type="ARBA" id="ARBA00004424"/>
    </source>
</evidence>
<keyword evidence="11" id="KW-0406">Ion transport</keyword>
<evidence type="ECO:0000256" key="9">
    <source>
        <dbReference type="ARBA" id="ARBA00022989"/>
    </source>
</evidence>
<evidence type="ECO:0000256" key="17">
    <source>
        <dbReference type="ARBA" id="ARBA00036976"/>
    </source>
</evidence>
<dbReference type="NCBIfam" id="TIGR00813">
    <property type="entry name" value="sss"/>
    <property type="match status" value="1"/>
</dbReference>
<feature type="transmembrane region" description="Helical" evidence="24">
    <location>
        <begin position="380"/>
        <end position="400"/>
    </location>
</feature>
<feature type="transmembrane region" description="Helical" evidence="24">
    <location>
        <begin position="525"/>
        <end position="547"/>
    </location>
</feature>
<feature type="transmembrane region" description="Helical" evidence="24">
    <location>
        <begin position="669"/>
        <end position="688"/>
    </location>
</feature>
<evidence type="ECO:0000313" key="25">
    <source>
        <dbReference type="EMBL" id="TDH02871.1"/>
    </source>
</evidence>
<keyword evidence="12 24" id="KW-0472">Membrane</keyword>
<evidence type="ECO:0000256" key="20">
    <source>
        <dbReference type="ARBA" id="ARBA00043206"/>
    </source>
</evidence>
<gene>
    <name evidence="25" type="ORF">EPR50_G00157110</name>
</gene>
<evidence type="ECO:0000256" key="12">
    <source>
        <dbReference type="ARBA" id="ARBA00023136"/>
    </source>
</evidence>
<dbReference type="GO" id="GO:0005365">
    <property type="term" value="F:myo-inositol transmembrane transporter activity"/>
    <property type="evidence" value="ECO:0007669"/>
    <property type="project" value="UniProtKB-ARBA"/>
</dbReference>
<name>A0A484CGD1_PERFV</name>
<comment type="catalytic activity">
    <reaction evidence="17">
        <text>D-xylose(out) + 2 Na(+)(out) = D-xylose(in) + 2 Na(+)(in)</text>
        <dbReference type="Rhea" id="RHEA:73367"/>
        <dbReference type="ChEBI" id="CHEBI:29101"/>
        <dbReference type="ChEBI" id="CHEBI:53455"/>
    </reaction>
</comment>
<evidence type="ECO:0000256" key="19">
    <source>
        <dbReference type="ARBA" id="ARBA00042834"/>
    </source>
</evidence>
<dbReference type="AlphaFoldDB" id="A0A484CGD1"/>
<protein>
    <recommendedName>
        <fullName evidence="18">Sodium/myo-inositol cotransporter 2</fullName>
    </recommendedName>
    <alternativeName>
        <fullName evidence="20">Sodium/myo-inositol transporter 2</fullName>
    </alternativeName>
    <alternativeName>
        <fullName evidence="19">Solute carrier family 5 member 11</fullName>
    </alternativeName>
</protein>
<evidence type="ECO:0000256" key="2">
    <source>
        <dbReference type="ARBA" id="ARBA00006434"/>
    </source>
</evidence>
<dbReference type="GO" id="GO:0006915">
    <property type="term" value="P:apoptotic process"/>
    <property type="evidence" value="ECO:0007669"/>
    <property type="project" value="UniProtKB-KW"/>
</dbReference>
<keyword evidence="8" id="KW-0769">Symport</keyword>
<feature type="transmembrane region" description="Helical" evidence="24">
    <location>
        <begin position="273"/>
        <end position="291"/>
    </location>
</feature>
<proteinExistence type="inferred from homology"/>
<feature type="transmembrane region" description="Helical" evidence="24">
    <location>
        <begin position="147"/>
        <end position="173"/>
    </location>
</feature>
<keyword evidence="5" id="KW-0762">Sugar transport</keyword>
<evidence type="ECO:0000256" key="7">
    <source>
        <dbReference type="ARBA" id="ARBA00022703"/>
    </source>
</evidence>
<keyword evidence="26" id="KW-1185">Reference proteome</keyword>
<comment type="catalytic activity">
    <reaction evidence="16">
        <text>1D-chiro-inositol(out) + 2 Na(+)(out) = 1D-chiro-inositol(in) + 2 Na(+)(in)</text>
        <dbReference type="Rhea" id="RHEA:73315"/>
        <dbReference type="ChEBI" id="CHEBI:27372"/>
        <dbReference type="ChEBI" id="CHEBI:29101"/>
    </reaction>
</comment>
<evidence type="ECO:0000256" key="10">
    <source>
        <dbReference type="ARBA" id="ARBA00023053"/>
    </source>
</evidence>
<dbReference type="Pfam" id="PF00474">
    <property type="entry name" value="SSF"/>
    <property type="match status" value="1"/>
</dbReference>
<evidence type="ECO:0000313" key="26">
    <source>
        <dbReference type="Proteomes" id="UP000295070"/>
    </source>
</evidence>
<dbReference type="GO" id="GO:0016324">
    <property type="term" value="C:apical plasma membrane"/>
    <property type="evidence" value="ECO:0007669"/>
    <property type="project" value="UniProtKB-SubCell"/>
</dbReference>
<dbReference type="STRING" id="8167.A0A484CGD1"/>
<evidence type="ECO:0000256" key="15">
    <source>
        <dbReference type="ARBA" id="ARBA00036672"/>
    </source>
</evidence>